<dbReference type="AlphaFoldDB" id="A0A5N7CP20"/>
<dbReference type="PANTHER" id="PTHR31465:SF33">
    <property type="entry name" value="DOMAIN PROTEIN, PUTATIVE (AFU_ORTHOLOGUE AFUA_5G01310)-RELATED"/>
    <property type="match status" value="1"/>
</dbReference>
<feature type="transmembrane region" description="Helical" evidence="5">
    <location>
        <begin position="121"/>
        <end position="146"/>
    </location>
</feature>
<feature type="transmembrane region" description="Helical" evidence="5">
    <location>
        <begin position="193"/>
        <end position="213"/>
    </location>
</feature>
<dbReference type="InterPro" id="IPR007568">
    <property type="entry name" value="RTA1"/>
</dbReference>
<reference evidence="6" key="2">
    <citation type="submission" date="2019-04" db="EMBL/GenBank/DDBJ databases">
        <title>Friends and foes A comparative genomics studyof 23 Aspergillus species from section Flavi.</title>
        <authorList>
            <consortium name="DOE Joint Genome Institute"/>
            <person name="Kjaerbolling I."/>
            <person name="Vesth T."/>
            <person name="Frisvad J.C."/>
            <person name="Nybo J.L."/>
            <person name="Theobald S."/>
            <person name="Kildgaard S."/>
            <person name="Isbrandt T."/>
            <person name="Kuo A."/>
            <person name="Sato A."/>
            <person name="Lyhne E.K."/>
            <person name="Kogle M.E."/>
            <person name="Wiebenga A."/>
            <person name="Kun R.S."/>
            <person name="Lubbers R.J."/>
            <person name="Makela M.R."/>
            <person name="Barry K."/>
            <person name="Chovatia M."/>
            <person name="Clum A."/>
            <person name="Daum C."/>
            <person name="Haridas S."/>
            <person name="He G."/>
            <person name="LaButti K."/>
            <person name="Lipzen A."/>
            <person name="Mondo S."/>
            <person name="Riley R."/>
            <person name="Salamov A."/>
            <person name="Simmons B.A."/>
            <person name="Magnuson J.K."/>
            <person name="Henrissat B."/>
            <person name="Mortensen U.H."/>
            <person name="Larsen T.O."/>
            <person name="Devries R.P."/>
            <person name="Grigoriev I.V."/>
            <person name="Machida M."/>
            <person name="Baker S.E."/>
            <person name="Andersen M.R."/>
        </authorList>
    </citation>
    <scope>NUCLEOTIDE SEQUENCE [LARGE SCALE GENOMIC DNA]</scope>
    <source>
        <strain evidence="6">IBT 14317</strain>
    </source>
</reference>
<feature type="transmembrane region" description="Helical" evidence="5">
    <location>
        <begin position="16"/>
        <end position="35"/>
    </location>
</feature>
<evidence type="ECO:0000313" key="7">
    <source>
        <dbReference type="EMBL" id="KAF5862103.1"/>
    </source>
</evidence>
<proteinExistence type="predicted"/>
<dbReference type="OrthoDB" id="3358017at2759"/>
<dbReference type="EMBL" id="SPNV01000082">
    <property type="protein sequence ID" value="KAF5862103.1"/>
    <property type="molecule type" value="Genomic_DNA"/>
</dbReference>
<evidence type="ECO:0000256" key="2">
    <source>
        <dbReference type="ARBA" id="ARBA00022692"/>
    </source>
</evidence>
<keyword evidence="3 5" id="KW-1133">Transmembrane helix</keyword>
<name>A0A5N7CP20_PETAA</name>
<protein>
    <submittedName>
        <fullName evidence="6">RTA1 like protein-domain-containing protein</fullName>
    </submittedName>
</protein>
<feature type="transmembrane region" description="Helical" evidence="5">
    <location>
        <begin position="152"/>
        <end position="172"/>
    </location>
</feature>
<evidence type="ECO:0000313" key="6">
    <source>
        <dbReference type="EMBL" id="KAE8395448.1"/>
    </source>
</evidence>
<reference evidence="7 8" key="1">
    <citation type="submission" date="2019-04" db="EMBL/GenBank/DDBJ databases">
        <title>Aspergillus burnettii sp. nov., novel species from soil in southeast Queensland.</title>
        <authorList>
            <person name="Gilchrist C.L.M."/>
            <person name="Pitt J.I."/>
            <person name="Lange L."/>
            <person name="Lacey H.J."/>
            <person name="Vuong D."/>
            <person name="Midgley D.J."/>
            <person name="Greenfield P."/>
            <person name="Bradbury M."/>
            <person name="Lacey E."/>
            <person name="Busk P.K."/>
            <person name="Pilgaard B."/>
            <person name="Chooi Y.H."/>
            <person name="Piggott A.M."/>
        </authorList>
    </citation>
    <scope>NUCLEOTIDE SEQUENCE [LARGE SCALE GENOMIC DNA]</scope>
    <source>
        <strain evidence="7 8">FRR 5400</strain>
    </source>
</reference>
<evidence type="ECO:0000256" key="5">
    <source>
        <dbReference type="SAM" id="Phobius"/>
    </source>
</evidence>
<evidence type="ECO:0000256" key="1">
    <source>
        <dbReference type="ARBA" id="ARBA00004141"/>
    </source>
</evidence>
<dbReference type="PANTHER" id="PTHR31465">
    <property type="entry name" value="PROTEIN RTA1-RELATED"/>
    <property type="match status" value="1"/>
</dbReference>
<dbReference type="Proteomes" id="UP000326877">
    <property type="component" value="Unassembled WGS sequence"/>
</dbReference>
<accession>A0A5N7CP20</accession>
<dbReference type="OMA" id="GPYIGQS"/>
<evidence type="ECO:0000256" key="4">
    <source>
        <dbReference type="ARBA" id="ARBA00023136"/>
    </source>
</evidence>
<evidence type="ECO:0000256" key="3">
    <source>
        <dbReference type="ARBA" id="ARBA00022989"/>
    </source>
</evidence>
<gene>
    <name evidence="6" type="ORF">BDV23DRAFT_194149</name>
    <name evidence="7" type="ORF">ETB97_012168</name>
</gene>
<organism evidence="6">
    <name type="scientific">Petromyces alliaceus</name>
    <name type="common">Aspergillus alliaceus</name>
    <dbReference type="NCBI Taxonomy" id="209559"/>
    <lineage>
        <taxon>Eukaryota</taxon>
        <taxon>Fungi</taxon>
        <taxon>Dikarya</taxon>
        <taxon>Ascomycota</taxon>
        <taxon>Pezizomycotina</taxon>
        <taxon>Eurotiomycetes</taxon>
        <taxon>Eurotiomycetidae</taxon>
        <taxon>Eurotiales</taxon>
        <taxon>Aspergillaceae</taxon>
        <taxon>Aspergillus</taxon>
        <taxon>Aspergillus subgen. Circumdati</taxon>
    </lineage>
</organism>
<accession>A0A8H6A3K7</accession>
<keyword evidence="4 5" id="KW-0472">Membrane</keyword>
<dbReference type="Proteomes" id="UP000541154">
    <property type="component" value="Unassembled WGS sequence"/>
</dbReference>
<feature type="transmembrane region" description="Helical" evidence="5">
    <location>
        <begin position="42"/>
        <end position="61"/>
    </location>
</feature>
<comment type="subcellular location">
    <subcellularLocation>
        <location evidence="1">Membrane</location>
        <topology evidence="1">Multi-pass membrane protein</topology>
    </subcellularLocation>
</comment>
<accession>A0A5N6FDP5</accession>
<dbReference type="Pfam" id="PF04479">
    <property type="entry name" value="RTA1"/>
    <property type="match status" value="1"/>
</dbReference>
<keyword evidence="8" id="KW-1185">Reference proteome</keyword>
<sequence>MAGSDGPSLYNYDPNVAASIIFALVFGASAALHIWQAFIRARAWFFTAFVIGSVMMALGYLCRAISAKSPTSLGPYIGQSLLILLPPSLYAATIYMVYGRIVQCTRRPELSIISPTRVTKVFVVGDVLAFILQCSGGGMMAISGLGSIGEKLLVFGLFVQLLFFGFFLFVSVKFALRIRRTPSKVMEGPWKTLLYILYAMAALIIFRCVYRIVEFVQGHDGYLVSHELYMYLFDTLPMLVVQLLFHRWQPYRMLNASQAAMGGCESYVNLQGLR</sequence>
<feature type="transmembrane region" description="Helical" evidence="5">
    <location>
        <begin position="228"/>
        <end position="245"/>
    </location>
</feature>
<feature type="transmembrane region" description="Helical" evidence="5">
    <location>
        <begin position="81"/>
        <end position="101"/>
    </location>
</feature>
<evidence type="ECO:0000313" key="8">
    <source>
        <dbReference type="Proteomes" id="UP000541154"/>
    </source>
</evidence>
<dbReference type="EMBL" id="ML735218">
    <property type="protein sequence ID" value="KAE8395448.1"/>
    <property type="molecule type" value="Genomic_DNA"/>
</dbReference>
<keyword evidence="2 5" id="KW-0812">Transmembrane</keyword>
<dbReference type="GO" id="GO:0016020">
    <property type="term" value="C:membrane"/>
    <property type="evidence" value="ECO:0007669"/>
    <property type="project" value="UniProtKB-SubCell"/>
</dbReference>